<evidence type="ECO:0000259" key="2">
    <source>
        <dbReference type="Pfam" id="PF04230"/>
    </source>
</evidence>
<dbReference type="AlphaFoldDB" id="A0A7H2BJ90"/>
<keyword evidence="4" id="KW-1185">Reference proteome</keyword>
<dbReference type="Pfam" id="PF00535">
    <property type="entry name" value="Glycos_transf_2"/>
    <property type="match status" value="1"/>
</dbReference>
<accession>A0A7H2BJ90</accession>
<dbReference type="InterPro" id="IPR029044">
    <property type="entry name" value="Nucleotide-diphossugar_trans"/>
</dbReference>
<evidence type="ECO:0000259" key="1">
    <source>
        <dbReference type="Pfam" id="PF00535"/>
    </source>
</evidence>
<evidence type="ECO:0000313" key="3">
    <source>
        <dbReference type="EMBL" id="QNV39736.1"/>
    </source>
</evidence>
<dbReference type="KEGG" id="rama:IDM48_10340"/>
<sequence>MPRILVLADLGRENYHVGDEAMGITAATQLVDRGFEVHIGTTNLKHSEHNIGVAHGYIHTLEFPSSPAEREQYLEEVRQHLLGQPARPEIEEFTQAMTEIDGILIAGGGNMNSTYGWLLYERAAYGLIAQTFEIPLVISGQSLGPVLTDKDSEILQELLSASRLVGVREISSYQWTQDHNVPAHHMIDDATFYVSEHRQLPGETVPDLPDQYICATFVGLDNEQIQHLAKALDEAYKVHHLHTVFVPHKGTPGRKDEDYLVHAAIARQMNSKPIVLPILHADAAVSIHRNAYVAIANRYHPGVFSLSSGVPFIGLIPDAFTDMRLRGMMSHYGAENYTIPLDSADATVYSSALAEIIRWHDDISSTLFQRTSQLRSFSEAWWNAVEQALTGSADLQNKLPVLAPAVSLTPQSWTPVAAEQRNRIYRRSLEIAQGYADQDREQSWERDYQNRRDRMEPISDEIRRAVKQNLTDAPLASVVIPTLNAADVIGHQLECLSRQVNAPAFEVIISDNGSTDALGAVVDGFRDRLNVRIVDSSEIQNVSYARNVGIEDAQTDFILICDADDFVCEDWVRSLYTTLKNHPNSYVLGQYLNVADTGDLSLENREIYQLFTQPKWQNLFIQEPNPHEKIEVHFFVGGASFGARKHDLLALGGFDSSYKRGSDDWDFWARARKAGMQQVESYGAAVLYRISQSPRKQFRRHYFYALNDVLVTVRYPEQVQRDISLLKQGFVLAKTPYRLFKYKDAQSRLKTFSEGGYALGAVAGFLKYKLLRQVPAPLLMKRSS</sequence>
<dbReference type="Pfam" id="PF04230">
    <property type="entry name" value="PS_pyruv_trans"/>
    <property type="match status" value="1"/>
</dbReference>
<name>A0A7H2BJ90_9MICC</name>
<dbReference type="Gene3D" id="3.90.550.10">
    <property type="entry name" value="Spore Coat Polysaccharide Biosynthesis Protein SpsA, Chain A"/>
    <property type="match status" value="1"/>
</dbReference>
<feature type="domain" description="Glycosyltransferase 2-like" evidence="1">
    <location>
        <begin position="477"/>
        <end position="645"/>
    </location>
</feature>
<dbReference type="InterPro" id="IPR050834">
    <property type="entry name" value="Glycosyltransf_2"/>
</dbReference>
<dbReference type="PANTHER" id="PTHR43685:SF14">
    <property type="entry name" value="GLYCOSYLTRANSFERASE 2-LIKE DOMAIN-CONTAINING PROTEIN"/>
    <property type="match status" value="1"/>
</dbReference>
<dbReference type="GO" id="GO:0016740">
    <property type="term" value="F:transferase activity"/>
    <property type="evidence" value="ECO:0007669"/>
    <property type="project" value="UniProtKB-KW"/>
</dbReference>
<dbReference type="Proteomes" id="UP000516421">
    <property type="component" value="Chromosome"/>
</dbReference>
<evidence type="ECO:0000313" key="4">
    <source>
        <dbReference type="Proteomes" id="UP000516421"/>
    </source>
</evidence>
<reference evidence="3 4" key="1">
    <citation type="submission" date="2020-09" db="EMBL/GenBank/DDBJ databases">
        <title>Investigation of environmental microbe.</title>
        <authorList>
            <person name="Ou Y."/>
            <person name="Kang Q."/>
        </authorList>
    </citation>
    <scope>NUCLEOTIDE SEQUENCE [LARGE SCALE GENOMIC DNA]</scope>
    <source>
        <strain evidence="3 4">KJZ-9</strain>
    </source>
</reference>
<dbReference type="CDD" id="cd00761">
    <property type="entry name" value="Glyco_tranf_GTA_type"/>
    <property type="match status" value="1"/>
</dbReference>
<dbReference type="SUPFAM" id="SSF53448">
    <property type="entry name" value="Nucleotide-diphospho-sugar transferases"/>
    <property type="match status" value="1"/>
</dbReference>
<dbReference type="InterPro" id="IPR007345">
    <property type="entry name" value="Polysacch_pyruvyl_Trfase"/>
</dbReference>
<protein>
    <submittedName>
        <fullName evidence="3">Polysaccharide pyruvyl transferase family protein</fullName>
    </submittedName>
</protein>
<feature type="domain" description="Polysaccharide pyruvyl transferase" evidence="2">
    <location>
        <begin position="17"/>
        <end position="315"/>
    </location>
</feature>
<gene>
    <name evidence="3" type="ORF">IDM48_10340</name>
</gene>
<dbReference type="EMBL" id="CP061538">
    <property type="protein sequence ID" value="QNV39736.1"/>
    <property type="molecule type" value="Genomic_DNA"/>
</dbReference>
<keyword evidence="3" id="KW-0808">Transferase</keyword>
<dbReference type="InterPro" id="IPR001173">
    <property type="entry name" value="Glyco_trans_2-like"/>
</dbReference>
<dbReference type="RefSeq" id="WP_190617307.1">
    <property type="nucleotide sequence ID" value="NZ_CP061538.1"/>
</dbReference>
<dbReference type="PANTHER" id="PTHR43685">
    <property type="entry name" value="GLYCOSYLTRANSFERASE"/>
    <property type="match status" value="1"/>
</dbReference>
<proteinExistence type="predicted"/>
<organism evidence="3 4">
    <name type="scientific">Rothia amarae</name>
    <dbReference type="NCBI Taxonomy" id="169480"/>
    <lineage>
        <taxon>Bacteria</taxon>
        <taxon>Bacillati</taxon>
        <taxon>Actinomycetota</taxon>
        <taxon>Actinomycetes</taxon>
        <taxon>Micrococcales</taxon>
        <taxon>Micrococcaceae</taxon>
        <taxon>Rothia</taxon>
    </lineage>
</organism>